<protein>
    <submittedName>
        <fullName evidence="7">NnrU protein</fullName>
    </submittedName>
</protein>
<proteinExistence type="predicted"/>
<feature type="transmembrane region" description="Helical" evidence="5">
    <location>
        <begin position="115"/>
        <end position="133"/>
    </location>
</feature>
<evidence type="ECO:0000256" key="1">
    <source>
        <dbReference type="ARBA" id="ARBA00004141"/>
    </source>
</evidence>
<feature type="transmembrane region" description="Helical" evidence="5">
    <location>
        <begin position="76"/>
        <end position="103"/>
    </location>
</feature>
<accession>A0A1H8IGF3</accession>
<keyword evidence="3 5" id="KW-1133">Transmembrane helix</keyword>
<organism evidence="7 8">
    <name type="scientific">Paracoccus alcaliphilus</name>
    <dbReference type="NCBI Taxonomy" id="34002"/>
    <lineage>
        <taxon>Bacteria</taxon>
        <taxon>Pseudomonadati</taxon>
        <taxon>Pseudomonadota</taxon>
        <taxon>Alphaproteobacteria</taxon>
        <taxon>Rhodobacterales</taxon>
        <taxon>Paracoccaceae</taxon>
        <taxon>Paracoccus</taxon>
    </lineage>
</organism>
<evidence type="ECO:0000259" key="6">
    <source>
        <dbReference type="Pfam" id="PF07298"/>
    </source>
</evidence>
<evidence type="ECO:0000256" key="3">
    <source>
        <dbReference type="ARBA" id="ARBA00022989"/>
    </source>
</evidence>
<keyword evidence="4 5" id="KW-0472">Membrane</keyword>
<dbReference type="RefSeq" id="WP_090612088.1">
    <property type="nucleotide sequence ID" value="NZ_CP067124.1"/>
</dbReference>
<keyword evidence="2 5" id="KW-0812">Transmembrane</keyword>
<dbReference type="OrthoDB" id="7828645at2"/>
<dbReference type="AlphaFoldDB" id="A0A1H8IGF3"/>
<sequence length="173" mass="18163">MGGWVEYLAASAAFLGAHVIPAMPRIRGWLVAHLGRRAYLAGFSLLSVMLLAWLIRAAGQAPYVALWDAGNGGRWLINLAMPLAILSGCLARGLSGLVLAFAIWAGAHLLVNGDLAHAGLFGGMLAFALTGLARSGLPSQFRPTVPRLGLALLIWAGFLHLHPLVIGASPLPF</sequence>
<evidence type="ECO:0000313" key="7">
    <source>
        <dbReference type="EMBL" id="SEN67306.1"/>
    </source>
</evidence>
<name>A0A1H8IGF3_9RHOB</name>
<keyword evidence="8" id="KW-1185">Reference proteome</keyword>
<dbReference type="Pfam" id="PF07298">
    <property type="entry name" value="NnrU"/>
    <property type="match status" value="1"/>
</dbReference>
<dbReference type="STRING" id="34002.SAMN04489859_1012100"/>
<dbReference type="InterPro" id="IPR009915">
    <property type="entry name" value="NnrU_dom"/>
</dbReference>
<dbReference type="EMBL" id="FODE01000012">
    <property type="protein sequence ID" value="SEN67306.1"/>
    <property type="molecule type" value="Genomic_DNA"/>
</dbReference>
<dbReference type="Proteomes" id="UP000199054">
    <property type="component" value="Unassembled WGS sequence"/>
</dbReference>
<gene>
    <name evidence="7" type="ORF">SAMN04489859_1012100</name>
</gene>
<feature type="domain" description="NnrU" evidence="6">
    <location>
        <begin position="8"/>
        <end position="170"/>
    </location>
</feature>
<evidence type="ECO:0000256" key="4">
    <source>
        <dbReference type="ARBA" id="ARBA00023136"/>
    </source>
</evidence>
<comment type="subcellular location">
    <subcellularLocation>
        <location evidence="1">Membrane</location>
        <topology evidence="1">Multi-pass membrane protein</topology>
    </subcellularLocation>
</comment>
<reference evidence="7 8" key="1">
    <citation type="submission" date="2016-10" db="EMBL/GenBank/DDBJ databases">
        <authorList>
            <person name="de Groot N.N."/>
        </authorList>
    </citation>
    <scope>NUCLEOTIDE SEQUENCE [LARGE SCALE GENOMIC DNA]</scope>
    <source>
        <strain evidence="7 8">DSM 8512</strain>
    </source>
</reference>
<evidence type="ECO:0000313" key="8">
    <source>
        <dbReference type="Proteomes" id="UP000199054"/>
    </source>
</evidence>
<feature type="transmembrane region" description="Helical" evidence="5">
    <location>
        <begin position="38"/>
        <end position="55"/>
    </location>
</feature>
<feature type="transmembrane region" description="Helical" evidence="5">
    <location>
        <begin position="145"/>
        <end position="166"/>
    </location>
</feature>
<evidence type="ECO:0000256" key="5">
    <source>
        <dbReference type="SAM" id="Phobius"/>
    </source>
</evidence>
<evidence type="ECO:0000256" key="2">
    <source>
        <dbReference type="ARBA" id="ARBA00022692"/>
    </source>
</evidence>
<dbReference type="GO" id="GO:0016020">
    <property type="term" value="C:membrane"/>
    <property type="evidence" value="ECO:0007669"/>
    <property type="project" value="UniProtKB-SubCell"/>
</dbReference>